<dbReference type="EMBL" id="JFCB01000022">
    <property type="protein sequence ID" value="KES04919.1"/>
    <property type="molecule type" value="Genomic_DNA"/>
</dbReference>
<keyword evidence="3" id="KW-1185">Reference proteome</keyword>
<feature type="compositionally biased region" description="Basic and acidic residues" evidence="1">
    <location>
        <begin position="1"/>
        <end position="14"/>
    </location>
</feature>
<protein>
    <submittedName>
        <fullName evidence="2">Uncharacterized protein</fullName>
    </submittedName>
</protein>
<evidence type="ECO:0000313" key="2">
    <source>
        <dbReference type="EMBL" id="KES04919.1"/>
    </source>
</evidence>
<comment type="caution">
    <text evidence="2">The sequence shown here is derived from an EMBL/GenBank/DDBJ whole genome shotgun (WGS) entry which is preliminary data.</text>
</comment>
<gene>
    <name evidence="2" type="ORF">BU52_23040</name>
</gene>
<dbReference type="Proteomes" id="UP000028341">
    <property type="component" value="Unassembled WGS sequence"/>
</dbReference>
<reference evidence="2 3" key="1">
    <citation type="submission" date="2014-02" db="EMBL/GenBank/DDBJ databases">
        <title>The genome announcement of Streptomyces toyocaensis NRRL15009.</title>
        <authorList>
            <person name="Hong H.-J."/>
            <person name="Kwun M.J."/>
        </authorList>
    </citation>
    <scope>NUCLEOTIDE SEQUENCE [LARGE SCALE GENOMIC DNA]</scope>
    <source>
        <strain evidence="2 3">NRRL 15009</strain>
    </source>
</reference>
<sequence>MSRTPSDRPQDAARTDTPTRSTDMTNSTEPTSQRTKMTLRVYTVNQVCAVVEDHGTIDVPDVREPLPLMEYLYPPCACPRCRVGDAAAS</sequence>
<accession>A0A081XMZ6</accession>
<proteinExistence type="predicted"/>
<dbReference type="AlphaFoldDB" id="A0A081XMZ6"/>
<evidence type="ECO:0000313" key="3">
    <source>
        <dbReference type="Proteomes" id="UP000028341"/>
    </source>
</evidence>
<evidence type="ECO:0000256" key="1">
    <source>
        <dbReference type="SAM" id="MobiDB-lite"/>
    </source>
</evidence>
<feature type="region of interest" description="Disordered" evidence="1">
    <location>
        <begin position="1"/>
        <end position="36"/>
    </location>
</feature>
<feature type="compositionally biased region" description="Polar residues" evidence="1">
    <location>
        <begin position="16"/>
        <end position="36"/>
    </location>
</feature>
<name>A0A081XMZ6_STRTO</name>
<organism evidence="2 3">
    <name type="scientific">Streptomyces toyocaensis</name>
    <dbReference type="NCBI Taxonomy" id="55952"/>
    <lineage>
        <taxon>Bacteria</taxon>
        <taxon>Bacillati</taxon>
        <taxon>Actinomycetota</taxon>
        <taxon>Actinomycetes</taxon>
        <taxon>Kitasatosporales</taxon>
        <taxon>Streptomycetaceae</taxon>
        <taxon>Streptomyces</taxon>
    </lineage>
</organism>
<dbReference type="STRING" id="55952.BU52_23040"/>